<protein>
    <recommendedName>
        <fullName evidence="8">Acyltransferase 3 domain-containing protein</fullName>
    </recommendedName>
</protein>
<dbReference type="Pfam" id="PF01757">
    <property type="entry name" value="Acyl_transf_3"/>
    <property type="match status" value="1"/>
</dbReference>
<dbReference type="HOGENOM" id="CLU_047714_1_3_9"/>
<proteinExistence type="inferred from homology"/>
<keyword evidence="6 7" id="KW-0472">Membrane</keyword>
<accession>D5XDJ7</accession>
<evidence type="ECO:0000259" key="8">
    <source>
        <dbReference type="Pfam" id="PF01757"/>
    </source>
</evidence>
<feature type="domain" description="Acyltransferase 3" evidence="8">
    <location>
        <begin position="7"/>
        <end position="359"/>
    </location>
</feature>
<dbReference type="Proteomes" id="UP000002377">
    <property type="component" value="Chromosome"/>
</dbReference>
<reference evidence="9 10" key="1">
    <citation type="submission" date="2010-05" db="EMBL/GenBank/DDBJ databases">
        <title>Complete sequence of Thermincola sp. JR.</title>
        <authorList>
            <consortium name="US DOE Joint Genome Institute"/>
            <person name="Lucas S."/>
            <person name="Copeland A."/>
            <person name="Lapidus A."/>
            <person name="Cheng J.-F."/>
            <person name="Bruce D."/>
            <person name="Goodwin L."/>
            <person name="Pitluck S."/>
            <person name="Chertkov O."/>
            <person name="Detter J.C."/>
            <person name="Han C."/>
            <person name="Tapia R."/>
            <person name="Land M."/>
            <person name="Hauser L."/>
            <person name="Kyrpides N."/>
            <person name="Mikhailova N."/>
            <person name="Hazen T.C."/>
            <person name="Woyke T."/>
        </authorList>
    </citation>
    <scope>NUCLEOTIDE SEQUENCE [LARGE SCALE GENOMIC DNA]</scope>
    <source>
        <strain evidence="9 10">JR</strain>
    </source>
</reference>
<dbReference type="OrthoDB" id="569695at2"/>
<feature type="transmembrane region" description="Helical" evidence="7">
    <location>
        <begin position="239"/>
        <end position="260"/>
    </location>
</feature>
<dbReference type="GO" id="GO:0016413">
    <property type="term" value="F:O-acetyltransferase activity"/>
    <property type="evidence" value="ECO:0007669"/>
    <property type="project" value="TreeGrafter"/>
</dbReference>
<evidence type="ECO:0000256" key="2">
    <source>
        <dbReference type="ARBA" id="ARBA00007400"/>
    </source>
</evidence>
<feature type="transmembrane region" description="Helical" evidence="7">
    <location>
        <begin position="272"/>
        <end position="292"/>
    </location>
</feature>
<dbReference type="KEGG" id="tjr:TherJR_2911"/>
<sequence length="385" mass="45209">MQQKVEEIALMRGLAIMGIVLLHVTAYFLVAERADFLSFKLALVLNQSVRFCLPLFLIISGFGLAYNYRKTGDIKLSRFFKKRFNRVFIPYVIWSVVYFGFYLTVLGKIPNDAKFMDFNSFSANWAEIGLIFAKNLLFGRNYVHLYFVILIVQFYLLYPFLIKRLSKFRDHTVILLMAFFAYLLLMVYFFHFRKLTGIYLIDWFVKYYWKTFVAWYFYFLLGLSMGLRLETFQRFAEKYFVASAIFYLVTLALVVAEAFLYPPYDIGRLTSLRVSVLLNTLAAVPFFFKLLNMLKDKLCLPVGILEQMGNNSFGIYFIHLLVIYFFSTIMCYYAPGLFSFYRTSFIISLFLVSILFSLLAVKLFNRLPFGHLFTGVQINRSKACE</sequence>
<organism evidence="9 10">
    <name type="scientific">Thermincola potens (strain JR)</name>
    <dbReference type="NCBI Taxonomy" id="635013"/>
    <lineage>
        <taxon>Bacteria</taxon>
        <taxon>Bacillati</taxon>
        <taxon>Bacillota</taxon>
        <taxon>Clostridia</taxon>
        <taxon>Eubacteriales</taxon>
        <taxon>Thermincolaceae</taxon>
        <taxon>Thermincola</taxon>
    </lineage>
</organism>
<feature type="transmembrane region" description="Helical" evidence="7">
    <location>
        <begin position="341"/>
        <end position="361"/>
    </location>
</feature>
<gene>
    <name evidence="9" type="ordered locus">TherJR_2911</name>
</gene>
<evidence type="ECO:0000313" key="9">
    <source>
        <dbReference type="EMBL" id="ADG83743.1"/>
    </source>
</evidence>
<evidence type="ECO:0000256" key="7">
    <source>
        <dbReference type="SAM" id="Phobius"/>
    </source>
</evidence>
<evidence type="ECO:0000313" key="10">
    <source>
        <dbReference type="Proteomes" id="UP000002377"/>
    </source>
</evidence>
<feature type="transmembrane region" description="Helical" evidence="7">
    <location>
        <begin position="173"/>
        <end position="192"/>
    </location>
</feature>
<evidence type="ECO:0000256" key="1">
    <source>
        <dbReference type="ARBA" id="ARBA00004651"/>
    </source>
</evidence>
<dbReference type="PANTHER" id="PTHR40074:SF2">
    <property type="entry name" value="O-ACETYLTRANSFERASE WECH"/>
    <property type="match status" value="1"/>
</dbReference>
<comment type="similarity">
    <text evidence="2">Belongs to the acyltransferase 3 family.</text>
</comment>
<keyword evidence="10" id="KW-1185">Reference proteome</keyword>
<dbReference type="InterPro" id="IPR002656">
    <property type="entry name" value="Acyl_transf_3_dom"/>
</dbReference>
<dbReference type="GO" id="GO:0005886">
    <property type="term" value="C:plasma membrane"/>
    <property type="evidence" value="ECO:0007669"/>
    <property type="project" value="UniProtKB-SubCell"/>
</dbReference>
<dbReference type="AlphaFoldDB" id="D5XDJ7"/>
<comment type="subcellular location">
    <subcellularLocation>
        <location evidence="1">Cell membrane</location>
        <topology evidence="1">Multi-pass membrane protein</topology>
    </subcellularLocation>
</comment>
<evidence type="ECO:0000256" key="3">
    <source>
        <dbReference type="ARBA" id="ARBA00022475"/>
    </source>
</evidence>
<feature type="transmembrane region" description="Helical" evidence="7">
    <location>
        <begin position="207"/>
        <end position="227"/>
    </location>
</feature>
<keyword evidence="3" id="KW-1003">Cell membrane</keyword>
<name>D5XDJ7_THEPJ</name>
<evidence type="ECO:0000256" key="4">
    <source>
        <dbReference type="ARBA" id="ARBA00022692"/>
    </source>
</evidence>
<keyword evidence="5 7" id="KW-1133">Transmembrane helix</keyword>
<dbReference type="RefSeq" id="WP_013121733.1">
    <property type="nucleotide sequence ID" value="NC_014152.1"/>
</dbReference>
<evidence type="ECO:0000256" key="6">
    <source>
        <dbReference type="ARBA" id="ARBA00023136"/>
    </source>
</evidence>
<feature type="transmembrane region" description="Helical" evidence="7">
    <location>
        <begin position="48"/>
        <end position="68"/>
    </location>
</feature>
<dbReference type="eggNOG" id="COG1835">
    <property type="taxonomic scope" value="Bacteria"/>
</dbReference>
<feature type="transmembrane region" description="Helical" evidence="7">
    <location>
        <begin position="313"/>
        <end position="335"/>
    </location>
</feature>
<feature type="transmembrane region" description="Helical" evidence="7">
    <location>
        <begin position="9"/>
        <end position="28"/>
    </location>
</feature>
<dbReference type="STRING" id="635013.TherJR_2911"/>
<feature type="transmembrane region" description="Helical" evidence="7">
    <location>
        <begin position="142"/>
        <end position="161"/>
    </location>
</feature>
<feature type="transmembrane region" description="Helical" evidence="7">
    <location>
        <begin position="88"/>
        <end position="109"/>
    </location>
</feature>
<dbReference type="EMBL" id="CP002028">
    <property type="protein sequence ID" value="ADG83743.1"/>
    <property type="molecule type" value="Genomic_DNA"/>
</dbReference>
<keyword evidence="4 7" id="KW-0812">Transmembrane</keyword>
<evidence type="ECO:0000256" key="5">
    <source>
        <dbReference type="ARBA" id="ARBA00022989"/>
    </source>
</evidence>
<dbReference type="PANTHER" id="PTHR40074">
    <property type="entry name" value="O-ACETYLTRANSFERASE WECH"/>
    <property type="match status" value="1"/>
</dbReference>
<dbReference type="GO" id="GO:0009246">
    <property type="term" value="P:enterobacterial common antigen biosynthetic process"/>
    <property type="evidence" value="ECO:0007669"/>
    <property type="project" value="TreeGrafter"/>
</dbReference>